<keyword evidence="1" id="KW-0812">Transmembrane</keyword>
<accession>A0A2T5GDP6</accession>
<evidence type="ECO:0000256" key="1">
    <source>
        <dbReference type="SAM" id="Phobius"/>
    </source>
</evidence>
<proteinExistence type="predicted"/>
<evidence type="ECO:0000313" key="3">
    <source>
        <dbReference type="Proteomes" id="UP000244180"/>
    </source>
</evidence>
<feature type="transmembrane region" description="Helical" evidence="1">
    <location>
        <begin position="12"/>
        <end position="33"/>
    </location>
</feature>
<dbReference type="EMBL" id="PEBV01000005">
    <property type="protein sequence ID" value="PTQ54313.1"/>
    <property type="molecule type" value="Genomic_DNA"/>
</dbReference>
<gene>
    <name evidence="2" type="ORF">HSCHL_0592</name>
</gene>
<evidence type="ECO:0000313" key="2">
    <source>
        <dbReference type="EMBL" id="PTQ54313.1"/>
    </source>
</evidence>
<dbReference type="AlphaFoldDB" id="A0A2T5GDP6"/>
<dbReference type="Proteomes" id="UP000244180">
    <property type="component" value="Unassembled WGS sequence"/>
</dbReference>
<name>A0A2T5GDP6_HYDSH</name>
<comment type="caution">
    <text evidence="2">The sequence shown here is derived from an EMBL/GenBank/DDBJ whole genome shotgun (WGS) entry which is preliminary data.</text>
</comment>
<protein>
    <submittedName>
        <fullName evidence="2">Uncharacterized protein</fullName>
    </submittedName>
</protein>
<keyword evidence="1" id="KW-1133">Transmembrane helix</keyword>
<keyword evidence="1" id="KW-0472">Membrane</keyword>
<reference evidence="2 3" key="1">
    <citation type="submission" date="2017-08" db="EMBL/GenBank/DDBJ databases">
        <title>Burning lignite coal seam in the remote Altai Mountains harbors a hydrogen-driven thermophilic microbial community.</title>
        <authorList>
            <person name="Kadnikov V.V."/>
            <person name="Mardanov A.V."/>
            <person name="Ivasenko D."/>
            <person name="Beletsky A.V."/>
            <person name="Karnachuk O.V."/>
            <person name="Ravin N.V."/>
        </authorList>
    </citation>
    <scope>NUCLEOTIDE SEQUENCE [LARGE SCALE GENOMIC DNA]</scope>
    <source>
        <strain evidence="2">AL33</strain>
    </source>
</reference>
<sequence length="50" mass="5674">MCPPRSPRRVGTIATSCAFVHIIDPCIASFLLYNLRRRKARQSAFPRTTP</sequence>
<organism evidence="2 3">
    <name type="scientific">Hydrogenibacillus schlegelii</name>
    <name type="common">Bacillus schlegelii</name>
    <dbReference type="NCBI Taxonomy" id="1484"/>
    <lineage>
        <taxon>Bacteria</taxon>
        <taxon>Bacillati</taxon>
        <taxon>Bacillota</taxon>
        <taxon>Bacilli</taxon>
        <taxon>Bacillales</taxon>
        <taxon>Bacillales Family X. Incertae Sedis</taxon>
        <taxon>Hydrogenibacillus</taxon>
    </lineage>
</organism>